<dbReference type="OrthoDB" id="7289984at2759"/>
<gene>
    <name evidence="5" type="ORF">MHI_LOCUS452715</name>
</gene>
<feature type="non-terminal residue" evidence="5">
    <location>
        <position position="319"/>
    </location>
</feature>
<dbReference type="InterPro" id="IPR045313">
    <property type="entry name" value="CBR1-like"/>
</dbReference>
<dbReference type="InterPro" id="IPR002347">
    <property type="entry name" value="SDR_fam"/>
</dbReference>
<sequence length="319" mass="35983">VTGGNKGIGFAIVKHLCKQFDGIVYLTARDITRGQNAVKELEKQGLNPKFHQLDITDDDSISTFHDYLKETYQGLDVLVNNAAIAFKVSATEPFSIQAEETLRVNYFALRKMCKKLYPLLKPHARVVHVSSSSGRLSFIPNESLRKKISDPNLTEEELDDILREFVDAAKANTYLEQGWPNSAYVVSKIGVSALSGIHQKMFNSDTREDLVVNSVHPGYVNTDMTSHKGILTPDQGAEAPVYSALLPENTDIKGKYIWYDKALVIWAKYVKTYVLIFMCFKYKLIWFLVIDLNTLSTDKVHRLAVGNRRALTFNQKGKT</sequence>
<proteinExistence type="inferred from homology"/>
<comment type="caution">
    <text evidence="5">The sequence shown here is derived from an EMBL/GenBank/DDBJ whole genome shotgun (WGS) entry which is preliminary data.</text>
</comment>
<keyword evidence="2" id="KW-0521">NADP</keyword>
<protein>
    <recommendedName>
        <fullName evidence="4">carbonyl reductase (NADPH)</fullName>
        <ecNumber evidence="4">1.1.1.184</ecNumber>
    </recommendedName>
</protein>
<dbReference type="Pfam" id="PF00106">
    <property type="entry name" value="adh_short"/>
    <property type="match status" value="1"/>
</dbReference>
<accession>A0A6V7H4J7</accession>
<dbReference type="AlphaFoldDB" id="A0A6V7H4J7"/>
<keyword evidence="3" id="KW-0560">Oxidoreductase</keyword>
<reference evidence="5" key="1">
    <citation type="submission" date="2020-07" db="EMBL/GenBank/DDBJ databases">
        <authorList>
            <person name="Nazaruddin N."/>
        </authorList>
    </citation>
    <scope>NUCLEOTIDE SEQUENCE</scope>
</reference>
<dbReference type="PROSITE" id="PS00061">
    <property type="entry name" value="ADH_SHORT"/>
    <property type="match status" value="1"/>
</dbReference>
<dbReference type="CDD" id="cd05324">
    <property type="entry name" value="carb_red_PTCR-like_SDR_c"/>
    <property type="match status" value="1"/>
</dbReference>
<dbReference type="SUPFAM" id="SSF51735">
    <property type="entry name" value="NAD(P)-binding Rossmann-fold domains"/>
    <property type="match status" value="1"/>
</dbReference>
<evidence type="ECO:0000256" key="2">
    <source>
        <dbReference type="ARBA" id="ARBA00022857"/>
    </source>
</evidence>
<evidence type="ECO:0000256" key="1">
    <source>
        <dbReference type="ARBA" id="ARBA00006484"/>
    </source>
</evidence>
<dbReference type="Proteomes" id="UP000752696">
    <property type="component" value="Unassembled WGS sequence"/>
</dbReference>
<dbReference type="PRINTS" id="PR00081">
    <property type="entry name" value="GDHRDH"/>
</dbReference>
<dbReference type="PANTHER" id="PTHR43963:SF4">
    <property type="entry name" value="CARBONYL REDUCTASE (NADPH)"/>
    <property type="match status" value="1"/>
</dbReference>
<name>A0A6V7H4J7_9HYME</name>
<dbReference type="InterPro" id="IPR036291">
    <property type="entry name" value="NAD(P)-bd_dom_sf"/>
</dbReference>
<dbReference type="Gene3D" id="3.40.50.720">
    <property type="entry name" value="NAD(P)-binding Rossmann-like Domain"/>
    <property type="match status" value="1"/>
</dbReference>
<evidence type="ECO:0000256" key="3">
    <source>
        <dbReference type="ARBA" id="ARBA00023002"/>
    </source>
</evidence>
<dbReference type="EC" id="1.1.1.184" evidence="4"/>
<dbReference type="PANTHER" id="PTHR43963">
    <property type="entry name" value="CARBONYL REDUCTASE 1-RELATED"/>
    <property type="match status" value="1"/>
</dbReference>
<organism evidence="5 6">
    <name type="scientific">Heterotrigona itama</name>
    <dbReference type="NCBI Taxonomy" id="395501"/>
    <lineage>
        <taxon>Eukaryota</taxon>
        <taxon>Metazoa</taxon>
        <taxon>Ecdysozoa</taxon>
        <taxon>Arthropoda</taxon>
        <taxon>Hexapoda</taxon>
        <taxon>Insecta</taxon>
        <taxon>Pterygota</taxon>
        <taxon>Neoptera</taxon>
        <taxon>Endopterygota</taxon>
        <taxon>Hymenoptera</taxon>
        <taxon>Apocrita</taxon>
        <taxon>Aculeata</taxon>
        <taxon>Apoidea</taxon>
        <taxon>Anthophila</taxon>
        <taxon>Apidae</taxon>
        <taxon>Heterotrigona</taxon>
    </lineage>
</organism>
<evidence type="ECO:0000313" key="6">
    <source>
        <dbReference type="Proteomes" id="UP000752696"/>
    </source>
</evidence>
<evidence type="ECO:0000313" key="5">
    <source>
        <dbReference type="EMBL" id="CAD1474185.1"/>
    </source>
</evidence>
<dbReference type="EMBL" id="CAJDYZ010007261">
    <property type="protein sequence ID" value="CAD1474185.1"/>
    <property type="molecule type" value="Genomic_DNA"/>
</dbReference>
<dbReference type="GO" id="GO:0004090">
    <property type="term" value="F:carbonyl reductase (NADPH) activity"/>
    <property type="evidence" value="ECO:0007669"/>
    <property type="project" value="UniProtKB-EC"/>
</dbReference>
<comment type="similarity">
    <text evidence="1">Belongs to the short-chain dehydrogenases/reductases (SDR) family.</text>
</comment>
<keyword evidence="6" id="KW-1185">Reference proteome</keyword>
<evidence type="ECO:0000256" key="4">
    <source>
        <dbReference type="ARBA" id="ARBA00026118"/>
    </source>
</evidence>
<dbReference type="InterPro" id="IPR020904">
    <property type="entry name" value="Sc_DH/Rdtase_CS"/>
</dbReference>